<accession>A0ABQ7GMM6</accession>
<protein>
    <submittedName>
        <fullName evidence="1">Uncharacterized protein</fullName>
    </submittedName>
</protein>
<proteinExistence type="predicted"/>
<dbReference type="EMBL" id="MU069686">
    <property type="protein sequence ID" value="KAF5835849.1"/>
    <property type="molecule type" value="Genomic_DNA"/>
</dbReference>
<sequence length="104" mass="10888">MLLPGPWKASDKVCCFHGPCTELQTKFVPQSLMLLCSLKASTTECVVKAAGGPSAKAGIARAWSGFCARDPQAGLPPSCREGTQVIGMATLGTHAKETSFDKCT</sequence>
<evidence type="ECO:0000313" key="2">
    <source>
        <dbReference type="Proteomes" id="UP000815325"/>
    </source>
</evidence>
<name>A0ABQ7GMM6_DUNSA</name>
<keyword evidence="2" id="KW-1185">Reference proteome</keyword>
<dbReference type="Proteomes" id="UP000815325">
    <property type="component" value="Unassembled WGS sequence"/>
</dbReference>
<comment type="caution">
    <text evidence="1">The sequence shown here is derived from an EMBL/GenBank/DDBJ whole genome shotgun (WGS) entry which is preliminary data.</text>
</comment>
<organism evidence="1 2">
    <name type="scientific">Dunaliella salina</name>
    <name type="common">Green alga</name>
    <name type="synonym">Protococcus salinus</name>
    <dbReference type="NCBI Taxonomy" id="3046"/>
    <lineage>
        <taxon>Eukaryota</taxon>
        <taxon>Viridiplantae</taxon>
        <taxon>Chlorophyta</taxon>
        <taxon>core chlorophytes</taxon>
        <taxon>Chlorophyceae</taxon>
        <taxon>CS clade</taxon>
        <taxon>Chlamydomonadales</taxon>
        <taxon>Dunaliellaceae</taxon>
        <taxon>Dunaliella</taxon>
    </lineage>
</organism>
<gene>
    <name evidence="1" type="ORF">DUNSADRAFT_6836</name>
</gene>
<evidence type="ECO:0000313" key="1">
    <source>
        <dbReference type="EMBL" id="KAF5835849.1"/>
    </source>
</evidence>
<reference evidence="1" key="1">
    <citation type="submission" date="2017-08" db="EMBL/GenBank/DDBJ databases">
        <authorList>
            <person name="Polle J.E."/>
            <person name="Barry K."/>
            <person name="Cushman J."/>
            <person name="Schmutz J."/>
            <person name="Tran D."/>
            <person name="Hathwaick L.T."/>
            <person name="Yim W.C."/>
            <person name="Jenkins J."/>
            <person name="Mckie-Krisberg Z.M."/>
            <person name="Prochnik S."/>
            <person name="Lindquist E."/>
            <person name="Dockter R.B."/>
            <person name="Adam C."/>
            <person name="Molina H."/>
            <person name="Bunkerborg J."/>
            <person name="Jin E."/>
            <person name="Buchheim M."/>
            <person name="Magnuson J."/>
        </authorList>
    </citation>
    <scope>NUCLEOTIDE SEQUENCE</scope>
    <source>
        <strain evidence="1">CCAP 19/18</strain>
    </source>
</reference>